<feature type="region of interest" description="Disordered" evidence="1">
    <location>
        <begin position="55"/>
        <end position="97"/>
    </location>
</feature>
<evidence type="ECO:0000256" key="1">
    <source>
        <dbReference type="SAM" id="MobiDB-lite"/>
    </source>
</evidence>
<reference evidence="2 5" key="1">
    <citation type="submission" date="2024-01" db="EMBL/GenBank/DDBJ databases">
        <title>The genomes of 5 underutilized Papilionoideae crops provide insights into root nodulation and disease resistanc.</title>
        <authorList>
            <person name="Jiang F."/>
        </authorList>
    </citation>
    <scope>NUCLEOTIDE SEQUENCE [LARGE SCALE GENOMIC DNA]</scope>
    <source>
        <strain evidence="2">DUOXIRENSHENG_FW03</strain>
        <tissue evidence="2">Leaves</tissue>
    </source>
</reference>
<evidence type="ECO:0000313" key="4">
    <source>
        <dbReference type="EMBL" id="KAK7389431.1"/>
    </source>
</evidence>
<proteinExistence type="predicted"/>
<evidence type="ECO:0000313" key="2">
    <source>
        <dbReference type="EMBL" id="KAK7376019.1"/>
    </source>
</evidence>
<evidence type="ECO:0000313" key="3">
    <source>
        <dbReference type="EMBL" id="KAK7379834.1"/>
    </source>
</evidence>
<dbReference type="AlphaFoldDB" id="A0AAN9NMG4"/>
<organism evidence="2 5">
    <name type="scientific">Psophocarpus tetragonolobus</name>
    <name type="common">Winged bean</name>
    <name type="synonym">Dolichos tetragonolobus</name>
    <dbReference type="NCBI Taxonomy" id="3891"/>
    <lineage>
        <taxon>Eukaryota</taxon>
        <taxon>Viridiplantae</taxon>
        <taxon>Streptophyta</taxon>
        <taxon>Embryophyta</taxon>
        <taxon>Tracheophyta</taxon>
        <taxon>Spermatophyta</taxon>
        <taxon>Magnoliopsida</taxon>
        <taxon>eudicotyledons</taxon>
        <taxon>Gunneridae</taxon>
        <taxon>Pentapetalae</taxon>
        <taxon>rosids</taxon>
        <taxon>fabids</taxon>
        <taxon>Fabales</taxon>
        <taxon>Fabaceae</taxon>
        <taxon>Papilionoideae</taxon>
        <taxon>50 kb inversion clade</taxon>
        <taxon>NPAAA clade</taxon>
        <taxon>indigoferoid/millettioid clade</taxon>
        <taxon>Phaseoleae</taxon>
        <taxon>Psophocarpus</taxon>
    </lineage>
</organism>
<dbReference type="EMBL" id="JAYMYS010000006">
    <property type="protein sequence ID" value="KAK7389431.1"/>
    <property type="molecule type" value="Genomic_DNA"/>
</dbReference>
<accession>A0AAN9NMG4</accession>
<evidence type="ECO:0000313" key="5">
    <source>
        <dbReference type="Proteomes" id="UP001386955"/>
    </source>
</evidence>
<dbReference type="EMBL" id="JAYMYS010000015">
    <property type="protein sequence ID" value="KAK7379834.1"/>
    <property type="molecule type" value="Genomic_DNA"/>
</dbReference>
<protein>
    <submittedName>
        <fullName evidence="2">Uncharacterized protein</fullName>
    </submittedName>
</protein>
<name>A0AAN9NMG4_PSOTE</name>
<gene>
    <name evidence="4" type="ORF">VNO78_24467</name>
    <name evidence="3" type="ORF">VNO78_34254</name>
    <name evidence="2" type="ORF">VNO78_35062</name>
</gene>
<keyword evidence="5" id="KW-1185">Reference proteome</keyword>
<dbReference type="Proteomes" id="UP001386955">
    <property type="component" value="Unassembled WGS sequence"/>
</dbReference>
<comment type="caution">
    <text evidence="2">The sequence shown here is derived from an EMBL/GenBank/DDBJ whole genome shotgun (WGS) entry which is preliminary data.</text>
</comment>
<sequence length="97" mass="10435">MNVWLPQASYPCAPTYPTPLKSFHKVRLESSSTGSSFPVDSAKPVVLAVVSLDTRGRDPKAPVPNLSPDRHVTTRSRRGRSLSSPSIADEFGTIGSL</sequence>
<dbReference type="EMBL" id="JAYMYS010000035">
    <property type="protein sequence ID" value="KAK7376019.1"/>
    <property type="molecule type" value="Genomic_DNA"/>
</dbReference>